<dbReference type="InterPro" id="IPR041651">
    <property type="entry name" value="DUF5610"/>
</dbReference>
<feature type="region of interest" description="Disordered" evidence="1">
    <location>
        <begin position="1"/>
        <end position="39"/>
    </location>
</feature>
<sequence length="347" mass="37299">MQINPSVPGLLPTVPTTINNPAGQNTGAASDSSTRADNVNLNSSVSTKYNSPEAVLKNFDADTVIKNVSSFIERAVDRARASGASEAEVAKIREKSLAGMEKGFKDAQDIIKGLGLMSDELTSVLDGAKKSIRDMVENGKSVQSKVVESATAMMAKSKQVTNDFSFTLKTREGDVVTISASQQKSASMAALGSRNGDSQLLAAMWETNSSEAFSFSVKGDLNVEEMKAIEALLKDIGKIADKFFSGRYEQAFEKAKGLQLDSNTLASMSMNMTQTKAVAQYNSVSSGGARSEWMAPIREYAQALADLQRNQPEVLAKPAWLDALNSHPKKNSAMIDFARALMPMMAR</sequence>
<protein>
    <submittedName>
        <fullName evidence="3">DUF5610 domain-containing protein</fullName>
    </submittedName>
</protein>
<dbReference type="EMBL" id="CP101717">
    <property type="protein sequence ID" value="WLD59588.1"/>
    <property type="molecule type" value="Genomic_DNA"/>
</dbReference>
<reference evidence="3" key="1">
    <citation type="submission" date="2022-07" db="EMBL/GenBank/DDBJ databases">
        <title>Complete genome sequence of Salinispirillum sp. LH10-3-1 capable of multiple carbohydrate inversion isolated from a soda lake.</title>
        <authorList>
            <person name="Liu J."/>
            <person name="Zhai Y."/>
            <person name="Zhang H."/>
            <person name="Yang H."/>
            <person name="Qu J."/>
            <person name="Li J."/>
        </authorList>
    </citation>
    <scope>NUCLEOTIDE SEQUENCE</scope>
    <source>
        <strain evidence="3">LH 10-3-1</strain>
    </source>
</reference>
<gene>
    <name evidence="3" type="ORF">NFC81_07345</name>
</gene>
<accession>A0AB38YJU6</accession>
<name>A0AB38YJU6_9GAMM</name>
<evidence type="ECO:0000313" key="3">
    <source>
        <dbReference type="EMBL" id="WLD59588.1"/>
    </source>
</evidence>
<feature type="compositionally biased region" description="Polar residues" evidence="1">
    <location>
        <begin position="14"/>
        <end position="39"/>
    </location>
</feature>
<feature type="domain" description="DUF5610" evidence="2">
    <location>
        <begin position="38"/>
        <end position="134"/>
    </location>
</feature>
<evidence type="ECO:0000259" key="2">
    <source>
        <dbReference type="Pfam" id="PF18433"/>
    </source>
</evidence>
<proteinExistence type="predicted"/>
<organism evidence="3">
    <name type="scientific">Salinispirillum sp. LH 10-3-1</name>
    <dbReference type="NCBI Taxonomy" id="2952525"/>
    <lineage>
        <taxon>Bacteria</taxon>
        <taxon>Pseudomonadati</taxon>
        <taxon>Pseudomonadota</taxon>
        <taxon>Gammaproteobacteria</taxon>
        <taxon>Oceanospirillales</taxon>
        <taxon>Saccharospirillaceae</taxon>
        <taxon>Salinispirillum</taxon>
    </lineage>
</organism>
<evidence type="ECO:0000256" key="1">
    <source>
        <dbReference type="SAM" id="MobiDB-lite"/>
    </source>
</evidence>
<dbReference type="Pfam" id="PF18433">
    <property type="entry name" value="DUF5610"/>
    <property type="match status" value="1"/>
</dbReference>
<dbReference type="AlphaFoldDB" id="A0AB38YJU6"/>
<dbReference type="RefSeq" id="WP_304996879.1">
    <property type="nucleotide sequence ID" value="NZ_CP101717.1"/>
</dbReference>